<dbReference type="Pfam" id="PF02687">
    <property type="entry name" value="FtsX"/>
    <property type="match status" value="1"/>
</dbReference>
<evidence type="ECO:0000256" key="1">
    <source>
        <dbReference type="ARBA" id="ARBA00004651"/>
    </source>
</evidence>
<dbReference type="OrthoDB" id="9812531at2"/>
<dbReference type="RefSeq" id="WP_121203197.1">
    <property type="nucleotide sequence ID" value="NZ_RBZP01000002.1"/>
</dbReference>
<evidence type="ECO:0000313" key="15">
    <source>
        <dbReference type="Proteomes" id="UP000269301"/>
    </source>
</evidence>
<comment type="similarity">
    <text evidence="2 10">Belongs to the ABC-4 integral membrane protein family. FtsX subfamily.</text>
</comment>
<dbReference type="PANTHER" id="PTHR47755">
    <property type="entry name" value="CELL DIVISION PROTEIN FTSX"/>
    <property type="match status" value="1"/>
</dbReference>
<keyword evidence="6 11" id="KW-0812">Transmembrane</keyword>
<dbReference type="PIRSF" id="PIRSF003097">
    <property type="entry name" value="FtsX"/>
    <property type="match status" value="1"/>
</dbReference>
<evidence type="ECO:0000256" key="8">
    <source>
        <dbReference type="ARBA" id="ARBA00023136"/>
    </source>
</evidence>
<sequence length="297" mass="33458">MKFRTFLRHIRVGSTNIIRNGWMTFASVGAVTTTLILVAVFLALMLNLNEMAKNIEDDVEIQTLIDLTADEDAVLELGEQLEQIHGVDTVVFSSNSDELNKLIEGMGEEGEAWKLLEQDNPLNHTFIVRAADPQDTENIAEEIEKLNHVDKVVYGQDVVDQLFKFNNYARTIGLILIVALVFTAIFLISNTIKLTIMARSREIGIMKLVGATNWFIRWPFFVEGMLLGILGSILPIVIIMVGYYYLEANLIGELSFSFVEILPYNPFAWQLSLMILVIGAVIGIWGSIMSIRKFLRV</sequence>
<feature type="transmembrane region" description="Helical" evidence="11">
    <location>
        <begin position="172"/>
        <end position="192"/>
    </location>
</feature>
<dbReference type="InterPro" id="IPR003838">
    <property type="entry name" value="ABC3_permease_C"/>
</dbReference>
<evidence type="ECO:0000313" key="14">
    <source>
        <dbReference type="EMBL" id="RKQ35566.1"/>
    </source>
</evidence>
<protein>
    <recommendedName>
        <fullName evidence="3 10">Cell division protein FtsX</fullName>
    </recommendedName>
</protein>
<gene>
    <name evidence="14" type="ORF">D8M06_04630</name>
</gene>
<organism evidence="14 15">
    <name type="scientific">Oceanobacillus halophilus</name>
    <dbReference type="NCBI Taxonomy" id="930130"/>
    <lineage>
        <taxon>Bacteria</taxon>
        <taxon>Bacillati</taxon>
        <taxon>Bacillota</taxon>
        <taxon>Bacilli</taxon>
        <taxon>Bacillales</taxon>
        <taxon>Bacillaceae</taxon>
        <taxon>Oceanobacillus</taxon>
    </lineage>
</organism>
<keyword evidence="7 11" id="KW-1133">Transmembrane helix</keyword>
<evidence type="ECO:0000256" key="7">
    <source>
        <dbReference type="ARBA" id="ARBA00022989"/>
    </source>
</evidence>
<evidence type="ECO:0000256" key="11">
    <source>
        <dbReference type="SAM" id="Phobius"/>
    </source>
</evidence>
<keyword evidence="5 10" id="KW-0132">Cell division</keyword>
<keyword evidence="9 10" id="KW-0131">Cell cycle</keyword>
<dbReference type="AlphaFoldDB" id="A0A495AAM8"/>
<keyword evidence="15" id="KW-1185">Reference proteome</keyword>
<reference evidence="14 15" key="1">
    <citation type="journal article" date="2016" name="Int. J. Syst. Evol. Microbiol.">
        <title>Oceanobacillus halophilus sp. nov., a novel moderately halophilic bacterium from a hypersaline lake.</title>
        <authorList>
            <person name="Amoozegar M.A."/>
            <person name="Bagheri M."/>
            <person name="Makhdoumi A."/>
            <person name="Nikou M.M."/>
            <person name="Fazeli S.A.S."/>
            <person name="Schumann P."/>
            <person name="Sproer C."/>
            <person name="Sanchez-Porro C."/>
            <person name="Ventosa A."/>
        </authorList>
    </citation>
    <scope>NUCLEOTIDE SEQUENCE [LARGE SCALE GENOMIC DNA]</scope>
    <source>
        <strain evidence="14 15">DSM 23996</strain>
    </source>
</reference>
<evidence type="ECO:0000256" key="2">
    <source>
        <dbReference type="ARBA" id="ARBA00007379"/>
    </source>
</evidence>
<keyword evidence="4 10" id="KW-1003">Cell membrane</keyword>
<dbReference type="NCBIfam" id="NF038347">
    <property type="entry name" value="FtsX_Gpos"/>
    <property type="match status" value="1"/>
</dbReference>
<dbReference type="GO" id="GO:0051301">
    <property type="term" value="P:cell division"/>
    <property type="evidence" value="ECO:0007669"/>
    <property type="project" value="UniProtKB-KW"/>
</dbReference>
<dbReference type="InterPro" id="IPR058204">
    <property type="entry name" value="FtsX_firmicutes-type"/>
</dbReference>
<evidence type="ECO:0000256" key="3">
    <source>
        <dbReference type="ARBA" id="ARBA00021907"/>
    </source>
</evidence>
<dbReference type="PANTHER" id="PTHR47755:SF1">
    <property type="entry name" value="CELL DIVISION PROTEIN FTSX"/>
    <property type="match status" value="1"/>
</dbReference>
<feature type="domain" description="FtsX extracellular" evidence="13">
    <location>
        <begin position="59"/>
        <end position="152"/>
    </location>
</feature>
<feature type="transmembrane region" description="Helical" evidence="11">
    <location>
        <begin position="225"/>
        <end position="246"/>
    </location>
</feature>
<evidence type="ECO:0000259" key="13">
    <source>
        <dbReference type="Pfam" id="PF18075"/>
    </source>
</evidence>
<evidence type="ECO:0000259" key="12">
    <source>
        <dbReference type="Pfam" id="PF02687"/>
    </source>
</evidence>
<keyword evidence="8 10" id="KW-0472">Membrane</keyword>
<dbReference type="Gene3D" id="3.30.70.3040">
    <property type="match status" value="1"/>
</dbReference>
<dbReference type="Proteomes" id="UP000269301">
    <property type="component" value="Unassembled WGS sequence"/>
</dbReference>
<dbReference type="InterPro" id="IPR040690">
    <property type="entry name" value="FtsX_ECD"/>
</dbReference>
<evidence type="ECO:0000256" key="10">
    <source>
        <dbReference type="PIRNR" id="PIRNR003097"/>
    </source>
</evidence>
<dbReference type="Pfam" id="PF18075">
    <property type="entry name" value="FtsX_ECD"/>
    <property type="match status" value="1"/>
</dbReference>
<comment type="subcellular location">
    <subcellularLocation>
        <location evidence="1">Cell membrane</location>
        <topology evidence="1">Multi-pass membrane protein</topology>
    </subcellularLocation>
</comment>
<evidence type="ECO:0000256" key="5">
    <source>
        <dbReference type="ARBA" id="ARBA00022618"/>
    </source>
</evidence>
<feature type="transmembrane region" description="Helical" evidence="11">
    <location>
        <begin position="21"/>
        <end position="46"/>
    </location>
</feature>
<dbReference type="GO" id="GO:0005886">
    <property type="term" value="C:plasma membrane"/>
    <property type="evidence" value="ECO:0007669"/>
    <property type="project" value="UniProtKB-SubCell"/>
</dbReference>
<dbReference type="EMBL" id="RBZP01000002">
    <property type="protein sequence ID" value="RKQ35566.1"/>
    <property type="molecule type" value="Genomic_DNA"/>
</dbReference>
<name>A0A495AAM8_9BACI</name>
<evidence type="ECO:0000256" key="9">
    <source>
        <dbReference type="ARBA" id="ARBA00023306"/>
    </source>
</evidence>
<feature type="domain" description="ABC3 transporter permease C-terminal" evidence="12">
    <location>
        <begin position="175"/>
        <end position="293"/>
    </location>
</feature>
<evidence type="ECO:0000256" key="6">
    <source>
        <dbReference type="ARBA" id="ARBA00022692"/>
    </source>
</evidence>
<evidence type="ECO:0000256" key="4">
    <source>
        <dbReference type="ARBA" id="ARBA00022475"/>
    </source>
</evidence>
<accession>A0A495AAM8</accession>
<feature type="transmembrane region" description="Helical" evidence="11">
    <location>
        <begin position="266"/>
        <end position="288"/>
    </location>
</feature>
<comment type="function">
    <text evidence="10">Part of the ABC transporter FtsEX involved in asymmetric cellular division facilitating the initiation of sporulation.</text>
</comment>
<proteinExistence type="inferred from homology"/>
<comment type="caution">
    <text evidence="14">The sequence shown here is derived from an EMBL/GenBank/DDBJ whole genome shotgun (WGS) entry which is preliminary data.</text>
</comment>
<dbReference type="InterPro" id="IPR004513">
    <property type="entry name" value="FtsX"/>
</dbReference>